<evidence type="ECO:0000259" key="6">
    <source>
        <dbReference type="PROSITE" id="PS50206"/>
    </source>
</evidence>
<dbReference type="eggNOG" id="COG1595">
    <property type="taxonomic scope" value="Bacteria"/>
</dbReference>
<keyword evidence="4" id="KW-0804">Transcription</keyword>
<reference evidence="7" key="1">
    <citation type="submission" date="2006-10" db="EMBL/GenBank/DDBJ databases">
        <title>Complete sequence of Solibacter usitatus Ellin6076.</title>
        <authorList>
            <consortium name="US DOE Joint Genome Institute"/>
            <person name="Copeland A."/>
            <person name="Lucas S."/>
            <person name="Lapidus A."/>
            <person name="Barry K."/>
            <person name="Detter J.C."/>
            <person name="Glavina del Rio T."/>
            <person name="Hammon N."/>
            <person name="Israni S."/>
            <person name="Dalin E."/>
            <person name="Tice H."/>
            <person name="Pitluck S."/>
            <person name="Thompson L.S."/>
            <person name="Brettin T."/>
            <person name="Bruce D."/>
            <person name="Han C."/>
            <person name="Tapia R."/>
            <person name="Gilna P."/>
            <person name="Schmutz J."/>
            <person name="Larimer F."/>
            <person name="Land M."/>
            <person name="Hauser L."/>
            <person name="Kyrpides N."/>
            <person name="Mikhailova N."/>
            <person name="Janssen P.H."/>
            <person name="Kuske C.R."/>
            <person name="Richardson P."/>
        </authorList>
    </citation>
    <scope>NUCLEOTIDE SEQUENCE</scope>
    <source>
        <strain evidence="7">Ellin6076</strain>
    </source>
</reference>
<dbReference type="STRING" id="234267.Acid_6075"/>
<proteinExistence type="predicted"/>
<name>Q01TL1_SOLUE</name>
<dbReference type="InterPro" id="IPR007627">
    <property type="entry name" value="RNA_pol_sigma70_r2"/>
</dbReference>
<sequence>MQTDAVQSGLGALVPREHPAEQLMALYQQADASAAAALVDLLSPQVFHFFASQMGSTKEAEDMLQEVWLRIHRVRHTYRPGEPVLPWVYAIAHRVRIDNYRKRSRISSREVEPTCCPKGGMNAWLAAGLDQAHLPQLSVRELHAAVAEGATVLDVRSPGEWRTGHIASAIHIPSGDLSECLQELPVCSSPTRSNSPSWRTRSNFDCNSSGISPTSSKNNVPPSANWKRPARSRIAPVPASRAPVCTPACRGLPSDSS</sequence>
<evidence type="ECO:0000313" key="7">
    <source>
        <dbReference type="EMBL" id="ABJ87009.1"/>
    </source>
</evidence>
<evidence type="ECO:0000256" key="4">
    <source>
        <dbReference type="ARBA" id="ARBA00023163"/>
    </source>
</evidence>
<feature type="region of interest" description="Disordered" evidence="5">
    <location>
        <begin position="188"/>
        <end position="257"/>
    </location>
</feature>
<dbReference type="AlphaFoldDB" id="Q01TL1"/>
<keyword evidence="1" id="KW-0805">Transcription regulation</keyword>
<accession>Q01TL1</accession>
<dbReference type="KEGG" id="sus:Acid_6075"/>
<dbReference type="Gene3D" id="1.10.1740.10">
    <property type="match status" value="1"/>
</dbReference>
<dbReference type="GO" id="GO:0006352">
    <property type="term" value="P:DNA-templated transcription initiation"/>
    <property type="evidence" value="ECO:0007669"/>
    <property type="project" value="InterPro"/>
</dbReference>
<dbReference type="CDD" id="cd00158">
    <property type="entry name" value="RHOD"/>
    <property type="match status" value="1"/>
</dbReference>
<feature type="domain" description="Rhodanese" evidence="6">
    <location>
        <begin position="146"/>
        <end position="179"/>
    </location>
</feature>
<dbReference type="InterPro" id="IPR039425">
    <property type="entry name" value="RNA_pol_sigma-70-like"/>
</dbReference>
<dbReference type="InParanoid" id="Q01TL1"/>
<dbReference type="GO" id="GO:0016987">
    <property type="term" value="F:sigma factor activity"/>
    <property type="evidence" value="ECO:0007669"/>
    <property type="project" value="UniProtKB-KW"/>
</dbReference>
<dbReference type="Pfam" id="PF00581">
    <property type="entry name" value="Rhodanese"/>
    <property type="match status" value="1"/>
</dbReference>
<dbReference type="InterPro" id="IPR036873">
    <property type="entry name" value="Rhodanese-like_dom_sf"/>
</dbReference>
<dbReference type="EMBL" id="CP000473">
    <property type="protein sequence ID" value="ABJ87009.1"/>
    <property type="molecule type" value="Genomic_DNA"/>
</dbReference>
<evidence type="ECO:0000256" key="1">
    <source>
        <dbReference type="ARBA" id="ARBA00023015"/>
    </source>
</evidence>
<dbReference type="InterPro" id="IPR013325">
    <property type="entry name" value="RNA_pol_sigma_r2"/>
</dbReference>
<evidence type="ECO:0000256" key="2">
    <source>
        <dbReference type="ARBA" id="ARBA00023082"/>
    </source>
</evidence>
<organism evidence="7">
    <name type="scientific">Solibacter usitatus (strain Ellin6076)</name>
    <dbReference type="NCBI Taxonomy" id="234267"/>
    <lineage>
        <taxon>Bacteria</taxon>
        <taxon>Pseudomonadati</taxon>
        <taxon>Acidobacteriota</taxon>
        <taxon>Terriglobia</taxon>
        <taxon>Bryobacterales</taxon>
        <taxon>Solibacteraceae</taxon>
        <taxon>Candidatus Solibacter</taxon>
    </lineage>
</organism>
<dbReference type="PANTHER" id="PTHR43133:SF8">
    <property type="entry name" value="RNA POLYMERASE SIGMA FACTOR HI_1459-RELATED"/>
    <property type="match status" value="1"/>
</dbReference>
<dbReference type="GO" id="GO:0003677">
    <property type="term" value="F:DNA binding"/>
    <property type="evidence" value="ECO:0007669"/>
    <property type="project" value="UniProtKB-KW"/>
</dbReference>
<dbReference type="Gene3D" id="3.40.250.10">
    <property type="entry name" value="Rhodanese-like domain"/>
    <property type="match status" value="1"/>
</dbReference>
<dbReference type="HOGENOM" id="CLU_1081418_0_0_0"/>
<dbReference type="PANTHER" id="PTHR43133">
    <property type="entry name" value="RNA POLYMERASE ECF-TYPE SIGMA FACTO"/>
    <property type="match status" value="1"/>
</dbReference>
<dbReference type="InterPro" id="IPR001763">
    <property type="entry name" value="Rhodanese-like_dom"/>
</dbReference>
<evidence type="ECO:0000256" key="5">
    <source>
        <dbReference type="SAM" id="MobiDB-lite"/>
    </source>
</evidence>
<dbReference type="PROSITE" id="PS50206">
    <property type="entry name" value="RHODANESE_3"/>
    <property type="match status" value="1"/>
</dbReference>
<keyword evidence="3" id="KW-0238">DNA-binding</keyword>
<keyword evidence="2" id="KW-0731">Sigma factor</keyword>
<dbReference type="Pfam" id="PF04542">
    <property type="entry name" value="Sigma70_r2"/>
    <property type="match status" value="1"/>
</dbReference>
<feature type="compositionally biased region" description="Polar residues" evidence="5">
    <location>
        <begin position="188"/>
        <end position="222"/>
    </location>
</feature>
<gene>
    <name evidence="7" type="ordered locus">Acid_6075</name>
</gene>
<evidence type="ECO:0000256" key="3">
    <source>
        <dbReference type="ARBA" id="ARBA00023125"/>
    </source>
</evidence>
<dbReference type="SUPFAM" id="SSF88946">
    <property type="entry name" value="Sigma2 domain of RNA polymerase sigma factors"/>
    <property type="match status" value="1"/>
</dbReference>
<dbReference type="SUPFAM" id="SSF52821">
    <property type="entry name" value="Rhodanese/Cell cycle control phosphatase"/>
    <property type="match status" value="1"/>
</dbReference>
<protein>
    <submittedName>
        <fullName evidence="7">RNA polymerase, sigma-24 subunit, ECF subfamily</fullName>
    </submittedName>
</protein>